<gene>
    <name evidence="1" type="ORF">DFQ27_000335</name>
</gene>
<dbReference type="GO" id="GO:0004029">
    <property type="term" value="F:aldehyde dehydrogenase (NAD+) activity"/>
    <property type="evidence" value="ECO:0007669"/>
    <property type="project" value="TreeGrafter"/>
</dbReference>
<dbReference type="InterPro" id="IPR036291">
    <property type="entry name" value="NAD(P)-bd_dom_sf"/>
</dbReference>
<proteinExistence type="predicted"/>
<dbReference type="OrthoDB" id="10262413at2759"/>
<dbReference type="PANTHER" id="PTHR48079:SF6">
    <property type="entry name" value="NAD(P)-BINDING DOMAIN-CONTAINING PROTEIN-RELATED"/>
    <property type="match status" value="1"/>
</dbReference>
<evidence type="ECO:0008006" key="3">
    <source>
        <dbReference type="Google" id="ProtNLM"/>
    </source>
</evidence>
<reference evidence="1" key="1">
    <citation type="journal article" date="2020" name="Fungal Divers.">
        <title>Resolving the Mortierellaceae phylogeny through synthesis of multi-gene phylogenetics and phylogenomics.</title>
        <authorList>
            <person name="Vandepol N."/>
            <person name="Liber J."/>
            <person name="Desiro A."/>
            <person name="Na H."/>
            <person name="Kennedy M."/>
            <person name="Barry K."/>
            <person name="Grigoriev I.V."/>
            <person name="Miller A.N."/>
            <person name="O'Donnell K."/>
            <person name="Stajich J.E."/>
            <person name="Bonito G."/>
        </authorList>
    </citation>
    <scope>NUCLEOTIDE SEQUENCE</scope>
    <source>
        <strain evidence="1">BC1065</strain>
    </source>
</reference>
<dbReference type="InterPro" id="IPR051783">
    <property type="entry name" value="NAD(P)-dependent_oxidoreduct"/>
</dbReference>
<dbReference type="AlphaFoldDB" id="A0A9P6PP50"/>
<protein>
    <recommendedName>
        <fullName evidence="3">NAD(P)-binding domain-containing protein</fullName>
    </recommendedName>
</protein>
<comment type="caution">
    <text evidence="1">The sequence shown here is derived from an EMBL/GenBank/DDBJ whole genome shotgun (WGS) entry which is preliminary data.</text>
</comment>
<dbReference type="PANTHER" id="PTHR48079">
    <property type="entry name" value="PROTEIN YEEZ"/>
    <property type="match status" value="1"/>
</dbReference>
<organism evidence="1 2">
    <name type="scientific">Actinomortierella ambigua</name>
    <dbReference type="NCBI Taxonomy" id="1343610"/>
    <lineage>
        <taxon>Eukaryota</taxon>
        <taxon>Fungi</taxon>
        <taxon>Fungi incertae sedis</taxon>
        <taxon>Mucoromycota</taxon>
        <taxon>Mortierellomycotina</taxon>
        <taxon>Mortierellomycetes</taxon>
        <taxon>Mortierellales</taxon>
        <taxon>Mortierellaceae</taxon>
        <taxon>Actinomortierella</taxon>
    </lineage>
</organism>
<dbReference type="Proteomes" id="UP000807716">
    <property type="component" value="Unassembled WGS sequence"/>
</dbReference>
<accession>A0A9P6PP50</accession>
<dbReference type="GO" id="GO:0005737">
    <property type="term" value="C:cytoplasm"/>
    <property type="evidence" value="ECO:0007669"/>
    <property type="project" value="TreeGrafter"/>
</dbReference>
<keyword evidence="2" id="KW-1185">Reference proteome</keyword>
<name>A0A9P6PP50_9FUNG</name>
<sequence>MAKLNVFITGQSGYIGGTAIDHLLKNPVAKEKFVYRSLVRSEAQAKAIQALGITPVLGSLDDANLLTDEAAKADVVLHFAHADHVPGIHAIVKGLLQQGHRHLARPILIHTSGTGILRDGADGQFASNEIYSDDNPAKVLALPDTALHRDVELVILDPKVHEHVDTYIVAPPTIWGEGTGPINRHSIQIPQQVQNAILQRKVYRVGKGLNRWSKIHVEDLADFYALLTLQTIQQPNNLPKGREGYYFVENGEFAYGDVSTIIADELHKQGISQDATVYDTPDSKEEGYWTPGSFGSIGGNSRSRSVLGGKYLGWKAKHDLDGKEFEQYIRDEVKRAVQKA</sequence>
<dbReference type="Gene3D" id="3.40.50.720">
    <property type="entry name" value="NAD(P)-binding Rossmann-like Domain"/>
    <property type="match status" value="1"/>
</dbReference>
<dbReference type="EMBL" id="JAAAJB010001068">
    <property type="protein sequence ID" value="KAG0249142.1"/>
    <property type="molecule type" value="Genomic_DNA"/>
</dbReference>
<evidence type="ECO:0000313" key="1">
    <source>
        <dbReference type="EMBL" id="KAG0249142.1"/>
    </source>
</evidence>
<evidence type="ECO:0000313" key="2">
    <source>
        <dbReference type="Proteomes" id="UP000807716"/>
    </source>
</evidence>
<dbReference type="SUPFAM" id="SSF51735">
    <property type="entry name" value="NAD(P)-binding Rossmann-fold domains"/>
    <property type="match status" value="1"/>
</dbReference>